<dbReference type="Proteomes" id="UP001596620">
    <property type="component" value="Unassembled WGS sequence"/>
</dbReference>
<comment type="caution">
    <text evidence="9">The sequence shown here is derived from an EMBL/GenBank/DDBJ whole genome shotgun (WGS) entry which is preliminary data.</text>
</comment>
<keyword evidence="3 8" id="KW-0812">Transmembrane</keyword>
<evidence type="ECO:0000256" key="2">
    <source>
        <dbReference type="ARBA" id="ARBA00022475"/>
    </source>
</evidence>
<dbReference type="EMBL" id="JBHTGR010000056">
    <property type="protein sequence ID" value="MFC7747840.1"/>
    <property type="molecule type" value="Genomic_DNA"/>
</dbReference>
<feature type="transmembrane region" description="Helical" evidence="8">
    <location>
        <begin position="77"/>
        <end position="95"/>
    </location>
</feature>
<evidence type="ECO:0000313" key="10">
    <source>
        <dbReference type="Proteomes" id="UP001596620"/>
    </source>
</evidence>
<protein>
    <recommendedName>
        <fullName evidence="8">Putative manganese efflux pump MntP</fullName>
    </recommendedName>
</protein>
<gene>
    <name evidence="8" type="primary">mntP</name>
    <name evidence="9" type="ORF">ACFQU8_11645</name>
</gene>
<dbReference type="PANTHER" id="PTHR35529:SF1">
    <property type="entry name" value="MANGANESE EFFLUX PUMP MNTP-RELATED"/>
    <property type="match status" value="1"/>
</dbReference>
<feature type="transmembrane region" description="Helical" evidence="8">
    <location>
        <begin position="6"/>
        <end position="28"/>
    </location>
</feature>
<keyword evidence="1 8" id="KW-0813">Transport</keyword>
<evidence type="ECO:0000256" key="5">
    <source>
        <dbReference type="ARBA" id="ARBA00023065"/>
    </source>
</evidence>
<keyword evidence="4 8" id="KW-1133">Transmembrane helix</keyword>
<reference evidence="10" key="1">
    <citation type="journal article" date="2019" name="Int. J. Syst. Evol. Microbiol.">
        <title>The Global Catalogue of Microorganisms (GCM) 10K type strain sequencing project: providing services to taxonomists for standard genome sequencing and annotation.</title>
        <authorList>
            <consortium name="The Broad Institute Genomics Platform"/>
            <consortium name="The Broad Institute Genome Sequencing Center for Infectious Disease"/>
            <person name="Wu L."/>
            <person name="Ma J."/>
        </authorList>
    </citation>
    <scope>NUCLEOTIDE SEQUENCE [LARGE SCALE GENOMIC DNA]</scope>
    <source>
        <strain evidence="10">JCM 30234</strain>
    </source>
</reference>
<dbReference type="InterPro" id="IPR022929">
    <property type="entry name" value="Put_MntP"/>
</dbReference>
<comment type="similarity">
    <text evidence="8">Belongs to the MntP (TC 9.B.29) family.</text>
</comment>
<evidence type="ECO:0000256" key="4">
    <source>
        <dbReference type="ARBA" id="ARBA00022989"/>
    </source>
</evidence>
<accession>A0ABW2UX85</accession>
<keyword evidence="7 8" id="KW-0464">Manganese</keyword>
<feature type="transmembrane region" description="Helical" evidence="8">
    <location>
        <begin position="162"/>
        <end position="183"/>
    </location>
</feature>
<name>A0ABW2UX85_9BACI</name>
<keyword evidence="10" id="KW-1185">Reference proteome</keyword>
<evidence type="ECO:0000256" key="6">
    <source>
        <dbReference type="ARBA" id="ARBA00023136"/>
    </source>
</evidence>
<evidence type="ECO:0000256" key="7">
    <source>
        <dbReference type="ARBA" id="ARBA00023211"/>
    </source>
</evidence>
<dbReference type="Pfam" id="PF02659">
    <property type="entry name" value="Mntp"/>
    <property type="match status" value="1"/>
</dbReference>
<dbReference type="PANTHER" id="PTHR35529">
    <property type="entry name" value="MANGANESE EFFLUX PUMP MNTP-RELATED"/>
    <property type="match status" value="1"/>
</dbReference>
<keyword evidence="5 8" id="KW-0406">Ion transport</keyword>
<evidence type="ECO:0000313" key="9">
    <source>
        <dbReference type="EMBL" id="MFC7747840.1"/>
    </source>
</evidence>
<evidence type="ECO:0000256" key="8">
    <source>
        <dbReference type="HAMAP-Rule" id="MF_01521"/>
    </source>
</evidence>
<dbReference type="InterPro" id="IPR003810">
    <property type="entry name" value="Mntp/YtaF"/>
</dbReference>
<organism evidence="9 10">
    <name type="scientific">Lentibacillus kimchii</name>
    <dbReference type="NCBI Taxonomy" id="1542911"/>
    <lineage>
        <taxon>Bacteria</taxon>
        <taxon>Bacillati</taxon>
        <taxon>Bacillota</taxon>
        <taxon>Bacilli</taxon>
        <taxon>Bacillales</taxon>
        <taxon>Bacillaceae</taxon>
        <taxon>Lentibacillus</taxon>
    </lineage>
</organism>
<feature type="transmembrane region" description="Helical" evidence="8">
    <location>
        <begin position="134"/>
        <end position="155"/>
    </location>
</feature>
<comment type="function">
    <text evidence="8">Probably functions as a manganese efflux pump.</text>
</comment>
<comment type="subcellular location">
    <subcellularLocation>
        <location evidence="8">Cell membrane</location>
        <topology evidence="8">Multi-pass membrane protein</topology>
    </subcellularLocation>
</comment>
<dbReference type="RefSeq" id="WP_382360275.1">
    <property type="nucleotide sequence ID" value="NZ_JBHTGR010000056.1"/>
</dbReference>
<dbReference type="HAMAP" id="MF_01521">
    <property type="entry name" value="MntP_pump"/>
    <property type="match status" value="1"/>
</dbReference>
<evidence type="ECO:0000256" key="3">
    <source>
        <dbReference type="ARBA" id="ARBA00022692"/>
    </source>
</evidence>
<keyword evidence="6 8" id="KW-0472">Membrane</keyword>
<sequence>MPVYQLGEMVSLVFMAFALGMDAFSISLGMGMQQIRLKRIAIAGLVVGFFHTVMPFTGIVLGSFISTQIGHYAELSGGLLLVAIGAQMIFSAFNYETKKLVQPVGLGLIFFAFSVSLDSFSVGLSLGLSNGKTVIALILFAAASTFLTWAGMLMGKKVYGLLGAYSEILGGSILVGFGLHILFS</sequence>
<feature type="transmembrane region" description="Helical" evidence="8">
    <location>
        <begin position="40"/>
        <end position="65"/>
    </location>
</feature>
<feature type="transmembrane region" description="Helical" evidence="8">
    <location>
        <begin position="107"/>
        <end position="128"/>
    </location>
</feature>
<keyword evidence="2 8" id="KW-1003">Cell membrane</keyword>
<proteinExistence type="inferred from homology"/>
<evidence type="ECO:0000256" key="1">
    <source>
        <dbReference type="ARBA" id="ARBA00022448"/>
    </source>
</evidence>